<sequence>MPAVYFSHGQESGPWGTKILSMADTVRKLGCRAESVDYQGIADPAERVEKLLAECADVTEPLVLVGSSMGGHVATAAAAALDARGLFVLAPAYYMEGYEALTPAAPDMPTMIVHGWRDDVVPVDNSIRYARECRATLHVLDGDHRLTANIDEINQLLTQFLLRIAGRESA</sequence>
<reference evidence="2 3" key="1">
    <citation type="submission" date="2016-06" db="EMBL/GenBank/DDBJ databases">
        <title>Complete genome sequence of a deep-branching marine Gamma Proteobacterium Woeseia oceani type strain XK5.</title>
        <authorList>
            <person name="Mu D."/>
            <person name="Du Z."/>
        </authorList>
    </citation>
    <scope>NUCLEOTIDE SEQUENCE [LARGE SCALE GENOMIC DNA]</scope>
    <source>
        <strain evidence="2 3">XK5</strain>
    </source>
</reference>
<name>A0A193LLC3_9GAMM</name>
<dbReference type="Proteomes" id="UP000092695">
    <property type="component" value="Chromosome"/>
</dbReference>
<dbReference type="Pfam" id="PF20408">
    <property type="entry name" value="Abhydrolase_11"/>
    <property type="match status" value="1"/>
</dbReference>
<gene>
    <name evidence="2" type="ORF">BA177_14905</name>
</gene>
<dbReference type="SUPFAM" id="SSF53474">
    <property type="entry name" value="alpha/beta-Hydrolases"/>
    <property type="match status" value="1"/>
</dbReference>
<dbReference type="InterPro" id="IPR046879">
    <property type="entry name" value="KANL3/Tex30_Abhydrolase"/>
</dbReference>
<accession>A0A193LLC3</accession>
<evidence type="ECO:0000313" key="2">
    <source>
        <dbReference type="EMBL" id="ANO53287.1"/>
    </source>
</evidence>
<dbReference type="EMBL" id="CP016268">
    <property type="protein sequence ID" value="ANO53287.1"/>
    <property type="molecule type" value="Genomic_DNA"/>
</dbReference>
<dbReference type="AlphaFoldDB" id="A0A193LLC3"/>
<feature type="domain" description="KANL3/Tex30 alpha/beta hydrolase-like" evidence="1">
    <location>
        <begin position="47"/>
        <end position="148"/>
    </location>
</feature>
<dbReference type="STRING" id="1548547.BA177_14905"/>
<proteinExistence type="predicted"/>
<dbReference type="OrthoDB" id="264572at2"/>
<dbReference type="InterPro" id="IPR029058">
    <property type="entry name" value="AB_hydrolase_fold"/>
</dbReference>
<keyword evidence="3" id="KW-1185">Reference proteome</keyword>
<organism evidence="2 3">
    <name type="scientific">Woeseia oceani</name>
    <dbReference type="NCBI Taxonomy" id="1548547"/>
    <lineage>
        <taxon>Bacteria</taxon>
        <taxon>Pseudomonadati</taxon>
        <taxon>Pseudomonadota</taxon>
        <taxon>Gammaproteobacteria</taxon>
        <taxon>Woeseiales</taxon>
        <taxon>Woeseiaceae</taxon>
        <taxon>Woeseia</taxon>
    </lineage>
</organism>
<dbReference type="KEGG" id="woc:BA177_14905"/>
<protein>
    <recommendedName>
        <fullName evidence="1">KANL3/Tex30 alpha/beta hydrolase-like domain-containing protein</fullName>
    </recommendedName>
</protein>
<dbReference type="Gene3D" id="3.40.50.1820">
    <property type="entry name" value="alpha/beta hydrolase"/>
    <property type="match status" value="1"/>
</dbReference>
<evidence type="ECO:0000259" key="1">
    <source>
        <dbReference type="Pfam" id="PF20408"/>
    </source>
</evidence>
<evidence type="ECO:0000313" key="3">
    <source>
        <dbReference type="Proteomes" id="UP000092695"/>
    </source>
</evidence>